<dbReference type="Proteomes" id="UP001497480">
    <property type="component" value="Unassembled WGS sequence"/>
</dbReference>
<dbReference type="PANTHER" id="PTHR37763:SF1">
    <property type="entry name" value="EXOSOME COMPLEX EXONUCLEASE"/>
    <property type="match status" value="1"/>
</dbReference>
<name>A0AAV1XWC6_LUPLU</name>
<comment type="caution">
    <text evidence="1">The sequence shown here is derived from an EMBL/GenBank/DDBJ whole genome shotgun (WGS) entry which is preliminary data.</text>
</comment>
<proteinExistence type="predicted"/>
<sequence length="411" mass="47292">MGVMICRLQKLLHYQNNFRTAKHACLYLNSMPYHSSQDVFDSRWYLNEFPKLTKLTDLLANVDAINGRLVDINNNLVVFDEQTQHDMSMFKSLVRVFIASPFVQQKMRHDTLHHSFTPFGEASERYPMVVDSLTKISNFLNVSAQQRKVVRFKLNPLVTQHHIWIGALEEILNSLRADLESPELNKVVLMGQQIVHSCLKFLTESAIVSDPDSASWIKLSPYRNVSSSNCPKWEELLDMFNDLIKCFRSEARLKLHVDKVEVMKEGLFHIRDVLLDNSVGYKEARRQEGLVHKRLSKNLGHSSRCLFTLLLYYLYGKVADIEVDVCGGIQGKGRDNKFRLFMGKILTSNSEMMVGRGVKQLDRGLGLFKHVWEAAEMKGDLELQGHMWCVGAGDRVLKYRGNMYFMHGICL</sequence>
<keyword evidence="2" id="KW-1185">Reference proteome</keyword>
<protein>
    <submittedName>
        <fullName evidence="1">Uncharacterized protein</fullName>
    </submittedName>
</protein>
<dbReference type="PANTHER" id="PTHR37763">
    <property type="entry name" value="EXOSOME COMPLEX EXONUCLEASE"/>
    <property type="match status" value="1"/>
</dbReference>
<dbReference type="EMBL" id="CAXHTB010000019">
    <property type="protein sequence ID" value="CAL0325986.1"/>
    <property type="molecule type" value="Genomic_DNA"/>
</dbReference>
<evidence type="ECO:0000313" key="2">
    <source>
        <dbReference type="Proteomes" id="UP001497480"/>
    </source>
</evidence>
<accession>A0AAV1XWC6</accession>
<evidence type="ECO:0000313" key="1">
    <source>
        <dbReference type="EMBL" id="CAL0325986.1"/>
    </source>
</evidence>
<reference evidence="1 2" key="1">
    <citation type="submission" date="2024-03" db="EMBL/GenBank/DDBJ databases">
        <authorList>
            <person name="Martinez-Hernandez J."/>
        </authorList>
    </citation>
    <scope>NUCLEOTIDE SEQUENCE [LARGE SCALE GENOMIC DNA]</scope>
</reference>
<gene>
    <name evidence="1" type="ORF">LLUT_LOCUS27046</name>
</gene>
<organism evidence="1 2">
    <name type="scientific">Lupinus luteus</name>
    <name type="common">European yellow lupine</name>
    <dbReference type="NCBI Taxonomy" id="3873"/>
    <lineage>
        <taxon>Eukaryota</taxon>
        <taxon>Viridiplantae</taxon>
        <taxon>Streptophyta</taxon>
        <taxon>Embryophyta</taxon>
        <taxon>Tracheophyta</taxon>
        <taxon>Spermatophyta</taxon>
        <taxon>Magnoliopsida</taxon>
        <taxon>eudicotyledons</taxon>
        <taxon>Gunneridae</taxon>
        <taxon>Pentapetalae</taxon>
        <taxon>rosids</taxon>
        <taxon>fabids</taxon>
        <taxon>Fabales</taxon>
        <taxon>Fabaceae</taxon>
        <taxon>Papilionoideae</taxon>
        <taxon>50 kb inversion clade</taxon>
        <taxon>genistoids sensu lato</taxon>
        <taxon>core genistoids</taxon>
        <taxon>Genisteae</taxon>
        <taxon>Lupinus</taxon>
    </lineage>
</organism>
<dbReference type="AlphaFoldDB" id="A0AAV1XWC6"/>